<feature type="transmembrane region" description="Helical" evidence="6">
    <location>
        <begin position="322"/>
        <end position="340"/>
    </location>
</feature>
<keyword evidence="6" id="KW-0812">Transmembrane</keyword>
<sequence>MIWLSMIAFFAALLTVVMFRRNLPLFRLTPSPHERGSEDAALASFRYEDRSPIEVSVLIPARNEEASIAACVESILANRDVAVEVIVLDDDSEDATASIVNVIASRDDRVRRVSGPPLPHDWNGKQYACWQLAQQARYPRLLFLDADVRLAPHAIRTLIERQETTDVALLSAFPQQETETFLEKMLIPMMHYILLCFLPFDRMRESTNPAYAAGCGQLFLTSQTAYIASGTHQAIKSSRHDGVKLPRVYRRASLMTDVIDGTSLARCRMYQNGPQVIRGLLKNASEGVANPRVIVIFTLLIFAASVLPLVALVVALLNRSPIAVGIALPAVVLSHLPRALAARHFRQPVSGVVLQSFAAILFLGLQWGSLALTIFGKPIRWRGRI</sequence>
<reference evidence="8 9" key="1">
    <citation type="submission" date="2019-02" db="EMBL/GenBank/DDBJ databases">
        <title>Deep-cultivation of Planctomycetes and their phenomic and genomic characterization uncovers novel biology.</title>
        <authorList>
            <person name="Wiegand S."/>
            <person name="Jogler M."/>
            <person name="Boedeker C."/>
            <person name="Pinto D."/>
            <person name="Vollmers J."/>
            <person name="Rivas-Marin E."/>
            <person name="Kohn T."/>
            <person name="Peeters S.H."/>
            <person name="Heuer A."/>
            <person name="Rast P."/>
            <person name="Oberbeckmann S."/>
            <person name="Bunk B."/>
            <person name="Jeske O."/>
            <person name="Meyerdierks A."/>
            <person name="Storesund J.E."/>
            <person name="Kallscheuer N."/>
            <person name="Luecker S."/>
            <person name="Lage O.M."/>
            <person name="Pohl T."/>
            <person name="Merkel B.J."/>
            <person name="Hornburger P."/>
            <person name="Mueller R.-W."/>
            <person name="Bruemmer F."/>
            <person name="Labrenz M."/>
            <person name="Spormann A.M."/>
            <person name="Op Den Camp H."/>
            <person name="Overmann J."/>
            <person name="Amann R."/>
            <person name="Jetten M.S.M."/>
            <person name="Mascher T."/>
            <person name="Medema M.H."/>
            <person name="Devos D.P."/>
            <person name="Kaster A.-K."/>
            <person name="Ovreas L."/>
            <person name="Rohde M."/>
            <person name="Galperin M.Y."/>
            <person name="Jogler C."/>
        </authorList>
    </citation>
    <scope>NUCLEOTIDE SEQUENCE [LARGE SCALE GENOMIC DNA]</scope>
    <source>
        <strain evidence="8 9">Pla52o</strain>
    </source>
</reference>
<feature type="transmembrane region" description="Helical" evidence="6">
    <location>
        <begin position="352"/>
        <end position="375"/>
    </location>
</feature>
<keyword evidence="3 8" id="KW-0328">Glycosyltransferase</keyword>
<dbReference type="PANTHER" id="PTHR43646">
    <property type="entry name" value="GLYCOSYLTRANSFERASE"/>
    <property type="match status" value="1"/>
</dbReference>
<feature type="transmembrane region" description="Helical" evidence="6">
    <location>
        <begin position="293"/>
        <end position="315"/>
    </location>
</feature>
<proteinExistence type="predicted"/>
<dbReference type="CDD" id="cd00761">
    <property type="entry name" value="Glyco_tranf_GTA_type"/>
    <property type="match status" value="1"/>
</dbReference>
<feature type="domain" description="Glycosyltransferase 2-like" evidence="7">
    <location>
        <begin position="56"/>
        <end position="193"/>
    </location>
</feature>
<comment type="caution">
    <text evidence="8">The sequence shown here is derived from an EMBL/GenBank/DDBJ whole genome shotgun (WGS) entry which is preliminary data.</text>
</comment>
<keyword evidence="4 8" id="KW-0808">Transferase</keyword>
<dbReference type="GO" id="GO:0005886">
    <property type="term" value="C:plasma membrane"/>
    <property type="evidence" value="ECO:0007669"/>
    <property type="project" value="UniProtKB-SubCell"/>
</dbReference>
<dbReference type="RefSeq" id="WP_146596878.1">
    <property type="nucleotide sequence ID" value="NZ_SJPT01000010.1"/>
</dbReference>
<dbReference type="InterPro" id="IPR029044">
    <property type="entry name" value="Nucleotide-diphossugar_trans"/>
</dbReference>
<dbReference type="GO" id="GO:0016757">
    <property type="term" value="F:glycosyltransferase activity"/>
    <property type="evidence" value="ECO:0007669"/>
    <property type="project" value="UniProtKB-KW"/>
</dbReference>
<evidence type="ECO:0000256" key="1">
    <source>
        <dbReference type="ARBA" id="ARBA00004236"/>
    </source>
</evidence>
<dbReference type="Gene3D" id="3.90.550.10">
    <property type="entry name" value="Spore Coat Polysaccharide Biosynthesis Protein SpsA, Chain A"/>
    <property type="match status" value="1"/>
</dbReference>
<keyword evidence="6" id="KW-1133">Transmembrane helix</keyword>
<dbReference type="InterPro" id="IPR001173">
    <property type="entry name" value="Glyco_trans_2-like"/>
</dbReference>
<accession>A0A5C6C341</accession>
<dbReference type="Proteomes" id="UP000316304">
    <property type="component" value="Unassembled WGS sequence"/>
</dbReference>
<evidence type="ECO:0000259" key="7">
    <source>
        <dbReference type="Pfam" id="PF00535"/>
    </source>
</evidence>
<keyword evidence="9" id="KW-1185">Reference proteome</keyword>
<protein>
    <submittedName>
        <fullName evidence="8">4,4'-diaponeurosporenoate glycosyltransferase</fullName>
        <ecNumber evidence="8">2.4.1.-</ecNumber>
    </submittedName>
</protein>
<evidence type="ECO:0000313" key="9">
    <source>
        <dbReference type="Proteomes" id="UP000316304"/>
    </source>
</evidence>
<name>A0A5C6C341_9BACT</name>
<gene>
    <name evidence="8" type="primary">crtQ</name>
    <name evidence="8" type="ORF">Pla52o_48990</name>
</gene>
<evidence type="ECO:0000256" key="3">
    <source>
        <dbReference type="ARBA" id="ARBA00022676"/>
    </source>
</evidence>
<evidence type="ECO:0000256" key="2">
    <source>
        <dbReference type="ARBA" id="ARBA00022475"/>
    </source>
</evidence>
<dbReference type="Pfam" id="PF00535">
    <property type="entry name" value="Glycos_transf_2"/>
    <property type="match status" value="1"/>
</dbReference>
<evidence type="ECO:0000256" key="6">
    <source>
        <dbReference type="SAM" id="Phobius"/>
    </source>
</evidence>
<comment type="subcellular location">
    <subcellularLocation>
        <location evidence="1">Cell membrane</location>
    </subcellularLocation>
</comment>
<dbReference type="EMBL" id="SJPT01000010">
    <property type="protein sequence ID" value="TWU17684.1"/>
    <property type="molecule type" value="Genomic_DNA"/>
</dbReference>
<organism evidence="8 9">
    <name type="scientific">Novipirellula galeiformis</name>
    <dbReference type="NCBI Taxonomy" id="2528004"/>
    <lineage>
        <taxon>Bacteria</taxon>
        <taxon>Pseudomonadati</taxon>
        <taxon>Planctomycetota</taxon>
        <taxon>Planctomycetia</taxon>
        <taxon>Pirellulales</taxon>
        <taxon>Pirellulaceae</taxon>
        <taxon>Novipirellula</taxon>
    </lineage>
</organism>
<evidence type="ECO:0000256" key="5">
    <source>
        <dbReference type="ARBA" id="ARBA00023136"/>
    </source>
</evidence>
<dbReference type="AlphaFoldDB" id="A0A5C6C341"/>
<keyword evidence="5 6" id="KW-0472">Membrane</keyword>
<dbReference type="OrthoDB" id="9806525at2"/>
<dbReference type="PANTHER" id="PTHR43646:SF2">
    <property type="entry name" value="GLYCOSYLTRANSFERASE 2-LIKE DOMAIN-CONTAINING PROTEIN"/>
    <property type="match status" value="1"/>
</dbReference>
<keyword evidence="2" id="KW-1003">Cell membrane</keyword>
<evidence type="ECO:0000256" key="4">
    <source>
        <dbReference type="ARBA" id="ARBA00022679"/>
    </source>
</evidence>
<evidence type="ECO:0000313" key="8">
    <source>
        <dbReference type="EMBL" id="TWU17684.1"/>
    </source>
</evidence>
<dbReference type="EC" id="2.4.1.-" evidence="8"/>
<dbReference type="SUPFAM" id="SSF53448">
    <property type="entry name" value="Nucleotide-diphospho-sugar transferases"/>
    <property type="match status" value="1"/>
</dbReference>